<sequence>MAKMRRCERCKTAKPTDDVRGVTLLLITTGHEPKQGASDTVAFNSFKAGGDLCDSCRSRLTDSVKIVCNGYLVAR</sequence>
<dbReference type="EMBL" id="LAZR01062758">
    <property type="protein sequence ID" value="KKK60867.1"/>
    <property type="molecule type" value="Genomic_DNA"/>
</dbReference>
<name>A0A0F8WVN8_9ZZZZ</name>
<evidence type="ECO:0000313" key="1">
    <source>
        <dbReference type="EMBL" id="KKK60867.1"/>
    </source>
</evidence>
<comment type="caution">
    <text evidence="1">The sequence shown here is derived from an EMBL/GenBank/DDBJ whole genome shotgun (WGS) entry which is preliminary data.</text>
</comment>
<organism evidence="1">
    <name type="scientific">marine sediment metagenome</name>
    <dbReference type="NCBI Taxonomy" id="412755"/>
    <lineage>
        <taxon>unclassified sequences</taxon>
        <taxon>metagenomes</taxon>
        <taxon>ecological metagenomes</taxon>
    </lineage>
</organism>
<reference evidence="1" key="1">
    <citation type="journal article" date="2015" name="Nature">
        <title>Complex archaea that bridge the gap between prokaryotes and eukaryotes.</title>
        <authorList>
            <person name="Spang A."/>
            <person name="Saw J.H."/>
            <person name="Jorgensen S.L."/>
            <person name="Zaremba-Niedzwiedzka K."/>
            <person name="Martijn J."/>
            <person name="Lind A.E."/>
            <person name="van Eijk R."/>
            <person name="Schleper C."/>
            <person name="Guy L."/>
            <person name="Ettema T.J."/>
        </authorList>
    </citation>
    <scope>NUCLEOTIDE SEQUENCE</scope>
</reference>
<proteinExistence type="predicted"/>
<accession>A0A0F8WVN8</accession>
<dbReference type="AlphaFoldDB" id="A0A0F8WVN8"/>
<gene>
    <name evidence="1" type="ORF">LCGC14_3020070</name>
</gene>
<protein>
    <submittedName>
        <fullName evidence="1">Uncharacterized protein</fullName>
    </submittedName>
</protein>